<dbReference type="PROSITE" id="PS52004">
    <property type="entry name" value="KS3_2"/>
    <property type="match status" value="1"/>
</dbReference>
<comment type="similarity">
    <text evidence="1 8 9">Belongs to the thiolase-like superfamily. Beta-ketoacyl-ACP synthases family.</text>
</comment>
<gene>
    <name evidence="10" type="ORF">OFUS_LOCUS11460</name>
</gene>
<keyword evidence="7" id="KW-0012">Acyltransferase</keyword>
<evidence type="ECO:0000256" key="7">
    <source>
        <dbReference type="ARBA" id="ARBA00023315"/>
    </source>
</evidence>
<dbReference type="GO" id="GO:0004315">
    <property type="term" value="F:3-oxoacyl-[acyl-carrier-protein] synthase activity"/>
    <property type="evidence" value="ECO:0007669"/>
    <property type="project" value="TreeGrafter"/>
</dbReference>
<dbReference type="AlphaFoldDB" id="A0A8J1UC93"/>
<protein>
    <recommendedName>
        <fullName evidence="8">3-oxoacyl-[acyl-carrier-protein] synthase</fullName>
    </recommendedName>
</protein>
<dbReference type="PANTHER" id="PTHR11712:SF336">
    <property type="entry name" value="3-OXOACYL-[ACYL-CARRIER-PROTEIN] SYNTHASE, MITOCHONDRIAL"/>
    <property type="match status" value="1"/>
</dbReference>
<evidence type="ECO:0000313" key="11">
    <source>
        <dbReference type="Proteomes" id="UP000749559"/>
    </source>
</evidence>
<dbReference type="EMBL" id="CAIIXF020000006">
    <property type="protein sequence ID" value="CAH1785395.1"/>
    <property type="molecule type" value="Genomic_DNA"/>
</dbReference>
<evidence type="ECO:0000256" key="3">
    <source>
        <dbReference type="ARBA" id="ARBA00022679"/>
    </source>
</evidence>
<dbReference type="InterPro" id="IPR017568">
    <property type="entry name" value="3-oxoacyl-ACP_synth-2"/>
</dbReference>
<sequence>MSGVSTGRRVVVTGLGLVTCLGVGVEHVWSKLLRGESGITRVKGPGFDKVKLTCNIAGQVPKGSTPGDLNMGHLYSSTEQRKQSLAALYALEAAREALTMARWGGSELEEEERMETGVSLGTGVMGTSDIYKTGETLYRQGYKKVDPHFIPRILANIPAGLISMKYGFQGPIHAVSSACTTGLHATGDAFRFIKYGDANVMVCGGTEACIDPIILAGLGRMKFLSTSYNDEPHKASRPFDKAREGLVLSEGSGVLVLEELEHAKARGVEIIAEVKGYGLSGDAYHISHSEKNGRGAELSMLRALKEANVGPCDIGYINAHAVSTPLGDAAELRAISRVFQNTGVAVSSTKSSTGHLIGASGSVESIFTIMTLKAAMMPFNITLEDMDDEFEHMNLLQGKAMHFPTNSKHVLTNSFGFGGANGSLCFGSYNE</sequence>
<keyword evidence="5" id="KW-0443">Lipid metabolism</keyword>
<dbReference type="PIRSF" id="PIRSF000447">
    <property type="entry name" value="KAS_II"/>
    <property type="match status" value="1"/>
</dbReference>
<dbReference type="NCBIfam" id="NF005589">
    <property type="entry name" value="PRK07314.1"/>
    <property type="match status" value="1"/>
</dbReference>
<evidence type="ECO:0000256" key="1">
    <source>
        <dbReference type="ARBA" id="ARBA00008467"/>
    </source>
</evidence>
<keyword evidence="6 8" id="KW-0275">Fatty acid biosynthesis</keyword>
<keyword evidence="2 8" id="KW-0444">Lipid biosynthesis</keyword>
<dbReference type="CDD" id="cd00834">
    <property type="entry name" value="KAS_I_II"/>
    <property type="match status" value="1"/>
</dbReference>
<evidence type="ECO:0000256" key="5">
    <source>
        <dbReference type="ARBA" id="ARBA00023098"/>
    </source>
</evidence>
<dbReference type="InterPro" id="IPR020841">
    <property type="entry name" value="PKS_Beta-ketoAc_synthase_dom"/>
</dbReference>
<dbReference type="OrthoDB" id="5334845at2759"/>
<dbReference type="SUPFAM" id="SSF53901">
    <property type="entry name" value="Thiolase-like"/>
    <property type="match status" value="2"/>
</dbReference>
<evidence type="ECO:0000256" key="6">
    <source>
        <dbReference type="ARBA" id="ARBA00023160"/>
    </source>
</evidence>
<dbReference type="SMART" id="SM00825">
    <property type="entry name" value="PKS_KS"/>
    <property type="match status" value="1"/>
</dbReference>
<dbReference type="InterPro" id="IPR016039">
    <property type="entry name" value="Thiolase-like"/>
</dbReference>
<proteinExistence type="inferred from homology"/>
<accession>A0A8J1UC93</accession>
<comment type="caution">
    <text evidence="10">The sequence shown here is derived from an EMBL/GenBank/DDBJ whole genome shotgun (WGS) entry which is preliminary data.</text>
</comment>
<dbReference type="InterPro" id="IPR014030">
    <property type="entry name" value="Ketoacyl_synth_N"/>
</dbReference>
<organism evidence="10 11">
    <name type="scientific">Owenia fusiformis</name>
    <name type="common">Polychaete worm</name>
    <dbReference type="NCBI Taxonomy" id="6347"/>
    <lineage>
        <taxon>Eukaryota</taxon>
        <taxon>Metazoa</taxon>
        <taxon>Spiralia</taxon>
        <taxon>Lophotrochozoa</taxon>
        <taxon>Annelida</taxon>
        <taxon>Polychaeta</taxon>
        <taxon>Sedentaria</taxon>
        <taxon>Canalipalpata</taxon>
        <taxon>Sabellida</taxon>
        <taxon>Oweniida</taxon>
        <taxon>Oweniidae</taxon>
        <taxon>Owenia</taxon>
    </lineage>
</organism>
<dbReference type="Proteomes" id="UP000749559">
    <property type="component" value="Unassembled WGS sequence"/>
</dbReference>
<keyword evidence="3 8" id="KW-0808">Transferase</keyword>
<dbReference type="GO" id="GO:0006633">
    <property type="term" value="P:fatty acid biosynthetic process"/>
    <property type="evidence" value="ECO:0007669"/>
    <property type="project" value="UniProtKB-KW"/>
</dbReference>
<dbReference type="Pfam" id="PF02801">
    <property type="entry name" value="Ketoacyl-synt_C"/>
    <property type="match status" value="1"/>
</dbReference>
<reference evidence="10" key="1">
    <citation type="submission" date="2022-03" db="EMBL/GenBank/DDBJ databases">
        <authorList>
            <person name="Martin C."/>
        </authorList>
    </citation>
    <scope>NUCLEOTIDE SEQUENCE</scope>
</reference>
<dbReference type="Pfam" id="PF00109">
    <property type="entry name" value="ketoacyl-synt"/>
    <property type="match status" value="1"/>
</dbReference>
<dbReference type="Gene3D" id="3.40.47.10">
    <property type="match status" value="1"/>
</dbReference>
<keyword evidence="11" id="KW-1185">Reference proteome</keyword>
<evidence type="ECO:0000313" key="10">
    <source>
        <dbReference type="EMBL" id="CAH1785395.1"/>
    </source>
</evidence>
<evidence type="ECO:0000256" key="4">
    <source>
        <dbReference type="ARBA" id="ARBA00022832"/>
    </source>
</evidence>
<dbReference type="GO" id="GO:0005739">
    <property type="term" value="C:mitochondrion"/>
    <property type="evidence" value="ECO:0007669"/>
    <property type="project" value="TreeGrafter"/>
</dbReference>
<dbReference type="InterPro" id="IPR014031">
    <property type="entry name" value="Ketoacyl_synth_C"/>
</dbReference>
<dbReference type="PANTHER" id="PTHR11712">
    <property type="entry name" value="POLYKETIDE SYNTHASE-RELATED"/>
    <property type="match status" value="1"/>
</dbReference>
<dbReference type="InterPro" id="IPR000794">
    <property type="entry name" value="Beta-ketoacyl_synthase"/>
</dbReference>
<keyword evidence="4" id="KW-0276">Fatty acid metabolism</keyword>
<name>A0A8J1UC93_OWEFU</name>
<evidence type="ECO:0000256" key="2">
    <source>
        <dbReference type="ARBA" id="ARBA00022516"/>
    </source>
</evidence>
<dbReference type="FunFam" id="3.40.47.10:FF:000018">
    <property type="entry name" value="3-oxoacyl-[acyl-carrier-protein] synthase 2"/>
    <property type="match status" value="1"/>
</dbReference>
<evidence type="ECO:0000256" key="8">
    <source>
        <dbReference type="PIRNR" id="PIRNR000447"/>
    </source>
</evidence>
<evidence type="ECO:0000256" key="9">
    <source>
        <dbReference type="RuleBase" id="RU003694"/>
    </source>
</evidence>